<evidence type="ECO:0000313" key="19">
    <source>
        <dbReference type="EMBL" id="SPC90831.1"/>
    </source>
</evidence>
<keyword evidence="12" id="KW-1133">Transmembrane helix</keyword>
<organism evidence="19">
    <name type="scientific">Fagus sylvatica</name>
    <name type="common">Beechnut</name>
    <dbReference type="NCBI Taxonomy" id="28930"/>
    <lineage>
        <taxon>Eukaryota</taxon>
        <taxon>Viridiplantae</taxon>
        <taxon>Streptophyta</taxon>
        <taxon>Embryophyta</taxon>
        <taxon>Tracheophyta</taxon>
        <taxon>Spermatophyta</taxon>
        <taxon>Magnoliopsida</taxon>
        <taxon>eudicotyledons</taxon>
        <taxon>Gunneridae</taxon>
        <taxon>Pentapetalae</taxon>
        <taxon>rosids</taxon>
        <taxon>fabids</taxon>
        <taxon>Fagales</taxon>
        <taxon>Fagaceae</taxon>
        <taxon>Fagus</taxon>
    </lineage>
</organism>
<keyword evidence="7" id="KW-0547">Nucleotide-binding</keyword>
<evidence type="ECO:0000256" key="11">
    <source>
        <dbReference type="ARBA" id="ARBA00022927"/>
    </source>
</evidence>
<dbReference type="PANTHER" id="PTHR10903">
    <property type="entry name" value="GTPASE, IMAP FAMILY MEMBER-RELATED"/>
    <property type="match status" value="1"/>
</dbReference>
<dbReference type="GO" id="GO:0045036">
    <property type="term" value="P:protein targeting to chloroplast"/>
    <property type="evidence" value="ECO:0007669"/>
    <property type="project" value="TreeGrafter"/>
</dbReference>
<dbReference type="GO" id="GO:0016787">
    <property type="term" value="F:hydrolase activity"/>
    <property type="evidence" value="ECO:0007669"/>
    <property type="project" value="UniProtKB-KW"/>
</dbReference>
<comment type="similarity">
    <text evidence="16">Belongs to the TRAFAC class TrmE-Era-EngA-EngB-Septin-like GTPase superfamily. AIG1/Toc34/Toc159-like paraseptin GTPase family. TOC159 subfamily.</text>
</comment>
<keyword evidence="4" id="KW-0934">Plastid</keyword>
<feature type="region of interest" description="Disordered" evidence="17">
    <location>
        <begin position="395"/>
        <end position="417"/>
    </location>
</feature>
<keyword evidence="2" id="KW-0813">Transport</keyword>
<keyword evidence="14" id="KW-0472">Membrane</keyword>
<feature type="compositionally biased region" description="Polar residues" evidence="17">
    <location>
        <begin position="16"/>
        <end position="29"/>
    </location>
</feature>
<dbReference type="GO" id="GO:0009707">
    <property type="term" value="C:chloroplast outer membrane"/>
    <property type="evidence" value="ECO:0007669"/>
    <property type="project" value="UniProtKB-SubCell"/>
</dbReference>
<evidence type="ECO:0000256" key="5">
    <source>
        <dbReference type="ARBA" id="ARBA00022692"/>
    </source>
</evidence>
<keyword evidence="10" id="KW-0460">Magnesium</keyword>
<evidence type="ECO:0000256" key="3">
    <source>
        <dbReference type="ARBA" id="ARBA00022528"/>
    </source>
</evidence>
<keyword evidence="6" id="KW-0479">Metal-binding</keyword>
<evidence type="ECO:0000256" key="15">
    <source>
        <dbReference type="ARBA" id="ARBA00023766"/>
    </source>
</evidence>
<comment type="subcellular location">
    <subcellularLocation>
        <location evidence="15">Plastid</location>
        <location evidence="15">Chloroplast outer membrane</location>
        <topology evidence="15">Single-pass membrane protein</topology>
    </subcellularLocation>
</comment>
<evidence type="ECO:0000256" key="13">
    <source>
        <dbReference type="ARBA" id="ARBA00023134"/>
    </source>
</evidence>
<evidence type="ECO:0000256" key="14">
    <source>
        <dbReference type="ARBA" id="ARBA00023136"/>
    </source>
</evidence>
<evidence type="ECO:0000256" key="9">
    <source>
        <dbReference type="ARBA" id="ARBA00022805"/>
    </source>
</evidence>
<dbReference type="InterPro" id="IPR027417">
    <property type="entry name" value="P-loop_NTPase"/>
</dbReference>
<dbReference type="PANTHER" id="PTHR10903:SF68">
    <property type="entry name" value="TRANSLOCASE OF CHLOROPLAST 90, CHLOROPLASTIC"/>
    <property type="match status" value="1"/>
</dbReference>
<keyword evidence="3" id="KW-0150">Chloroplast</keyword>
<reference evidence="19" key="1">
    <citation type="submission" date="2018-02" db="EMBL/GenBank/DDBJ databases">
        <authorList>
            <person name="Cohen D.B."/>
            <person name="Kent A.D."/>
        </authorList>
    </citation>
    <scope>NUCLEOTIDE SEQUENCE</scope>
</reference>
<dbReference type="SUPFAM" id="SSF52540">
    <property type="entry name" value="P-loop containing nucleoside triphosphate hydrolases"/>
    <property type="match status" value="1"/>
</dbReference>
<dbReference type="GO" id="GO:0005525">
    <property type="term" value="F:GTP binding"/>
    <property type="evidence" value="ECO:0007669"/>
    <property type="project" value="UniProtKB-KW"/>
</dbReference>
<protein>
    <recommendedName>
        <fullName evidence="18">AIG1-type G domain-containing protein</fullName>
    </recommendedName>
</protein>
<evidence type="ECO:0000256" key="2">
    <source>
        <dbReference type="ARBA" id="ARBA00022448"/>
    </source>
</evidence>
<evidence type="ECO:0000259" key="18">
    <source>
        <dbReference type="PROSITE" id="PS51720"/>
    </source>
</evidence>
<dbReference type="Pfam" id="PF04548">
    <property type="entry name" value="AIG1"/>
    <property type="match status" value="1"/>
</dbReference>
<evidence type="ECO:0000256" key="12">
    <source>
        <dbReference type="ARBA" id="ARBA00022989"/>
    </source>
</evidence>
<evidence type="ECO:0000256" key="16">
    <source>
        <dbReference type="ARBA" id="ARBA00023775"/>
    </source>
</evidence>
<accession>A0A2N9FV93</accession>
<keyword evidence="8" id="KW-0378">Hydrolase</keyword>
<evidence type="ECO:0000256" key="1">
    <source>
        <dbReference type="ARBA" id="ARBA00001946"/>
    </source>
</evidence>
<feature type="domain" description="AIG1-type G" evidence="18">
    <location>
        <begin position="170"/>
        <end position="393"/>
    </location>
</feature>
<keyword evidence="13" id="KW-0342">GTP-binding</keyword>
<keyword evidence="9" id="KW-1002">Plastid outer membrane</keyword>
<evidence type="ECO:0000256" key="4">
    <source>
        <dbReference type="ARBA" id="ARBA00022640"/>
    </source>
</evidence>
<evidence type="ECO:0000256" key="6">
    <source>
        <dbReference type="ARBA" id="ARBA00022723"/>
    </source>
</evidence>
<feature type="compositionally biased region" description="Polar residues" evidence="17">
    <location>
        <begin position="71"/>
        <end position="80"/>
    </location>
</feature>
<dbReference type="Pfam" id="PF11886">
    <property type="entry name" value="TOC159_MAD"/>
    <property type="match status" value="1"/>
</dbReference>
<dbReference type="EMBL" id="OIVN01001180">
    <property type="protein sequence ID" value="SPC90831.1"/>
    <property type="molecule type" value="Genomic_DNA"/>
</dbReference>
<keyword evidence="11" id="KW-0653">Protein transport</keyword>
<evidence type="ECO:0000256" key="10">
    <source>
        <dbReference type="ARBA" id="ARBA00022842"/>
    </source>
</evidence>
<feature type="region of interest" description="Disordered" evidence="17">
    <location>
        <begin position="16"/>
        <end position="96"/>
    </location>
</feature>
<feature type="compositionally biased region" description="Basic and acidic residues" evidence="17">
    <location>
        <begin position="395"/>
        <end position="405"/>
    </location>
</feature>
<proteinExistence type="inferred from homology"/>
<dbReference type="InterPro" id="IPR006703">
    <property type="entry name" value="G_AIG1"/>
</dbReference>
<dbReference type="AlphaFoldDB" id="A0A2N9FV93"/>
<dbReference type="Gene3D" id="3.40.50.300">
    <property type="entry name" value="P-loop containing nucleotide triphosphate hydrolases"/>
    <property type="match status" value="1"/>
</dbReference>
<evidence type="ECO:0000256" key="17">
    <source>
        <dbReference type="SAM" id="MobiDB-lite"/>
    </source>
</evidence>
<dbReference type="InterPro" id="IPR045058">
    <property type="entry name" value="GIMA/IAN/Toc"/>
</dbReference>
<evidence type="ECO:0000256" key="7">
    <source>
        <dbReference type="ARBA" id="ARBA00022741"/>
    </source>
</evidence>
<dbReference type="InterPro" id="IPR024283">
    <property type="entry name" value="TOC159_MAD"/>
</dbReference>
<gene>
    <name evidence="19" type="ORF">FSB_LOCUS18713</name>
</gene>
<sequence length="699" mass="77255">MKSIRDWVFSQVVSKSLVSSRPLSGSDSFFNEGRLDEENDDQGSAHTDSLVAPQVPPDGSHASDGNHENQRNASLQQVSVEDSYRSPHSSNKKKMDPLAKIEDLQIKFLRLLRRLGQTQENLLVAKVLYRIHLASLIRAGESDLKRVNLGSNRAKAIAAEQEAAGLHELDFSFRILVLGKTGVGKSATINSLFEEMKTMTDAFRPATDRIQEVAGTVNGIKITVIDTPGLLPSSSSNARRNKKILLSVKRFIKKSPPDIVLYFERLDTINMGYSDFPLLKLITEVFGTAIWFNTILVMTHSSSALPEGHNGYPVSYESYVTQCTDLVQHHIHQAVSDSRLENPFLLVENHPQFSRQLSTGNIKCYSAALSAPSPLIFSTASLYIKNKLKEEYQMRRENRRSKEENLVNDDNPDSQQVSPEAVLLPDMAVPPSFDSDCLVHRYRCLVTGDQWLVRPVLDPQGFDHDVGFDGISLETALEINRNAFASVTGQMSKDKQDFSIQTECAAAYTVPKGPTYSVGLDVQSSGKDMIYTVRSNTKLRNLKHNIADCGLSLTSFGNNSYVGAKLEDTITVGNRLKFVVNAGRMGGSGQVAYGGSFEATLRGSDYPVRNDNVNLTMTILSFNKEMVLGGSLQSEFRLSRSLKASVNANLNSRKMGQICIKTSSSEHLQIALVAAFTIFKALLRRKAIEKSSRETLESG</sequence>
<name>A0A2N9FV93_FAGSY</name>
<dbReference type="PROSITE" id="PS51720">
    <property type="entry name" value="G_AIG1"/>
    <property type="match status" value="1"/>
</dbReference>
<comment type="cofactor">
    <cofactor evidence="1">
        <name>Mg(2+)</name>
        <dbReference type="ChEBI" id="CHEBI:18420"/>
    </cofactor>
</comment>
<keyword evidence="5" id="KW-0812">Transmembrane</keyword>
<evidence type="ECO:0000256" key="8">
    <source>
        <dbReference type="ARBA" id="ARBA00022801"/>
    </source>
</evidence>
<dbReference type="GO" id="GO:0015031">
    <property type="term" value="P:protein transport"/>
    <property type="evidence" value="ECO:0007669"/>
    <property type="project" value="UniProtKB-KW"/>
</dbReference>
<dbReference type="GO" id="GO:0046872">
    <property type="term" value="F:metal ion binding"/>
    <property type="evidence" value="ECO:0007669"/>
    <property type="project" value="UniProtKB-KW"/>
</dbReference>